<evidence type="ECO:0000256" key="2">
    <source>
        <dbReference type="ARBA" id="ARBA00022692"/>
    </source>
</evidence>
<evidence type="ECO:0000256" key="1">
    <source>
        <dbReference type="ARBA" id="ARBA00004141"/>
    </source>
</evidence>
<accession>A0A6J3M0K7</accession>
<evidence type="ECO:0000256" key="3">
    <source>
        <dbReference type="ARBA" id="ARBA00022989"/>
    </source>
</evidence>
<evidence type="ECO:0000313" key="6">
    <source>
        <dbReference type="Proteomes" id="UP000504637"/>
    </source>
</evidence>
<gene>
    <name evidence="7" type="ORF">K489DRAFT_322245</name>
</gene>
<dbReference type="InterPro" id="IPR006603">
    <property type="entry name" value="PQ-loop_rpt"/>
</dbReference>
<keyword evidence="6" id="KW-1185">Reference proteome</keyword>
<evidence type="ECO:0000313" key="7">
    <source>
        <dbReference type="RefSeq" id="XP_033458479.1"/>
    </source>
</evidence>
<evidence type="ECO:0000256" key="5">
    <source>
        <dbReference type="SAM" id="Phobius"/>
    </source>
</evidence>
<dbReference type="PANTHER" id="PTHR16201:SF11">
    <property type="entry name" value="PQ-LOOP REPEAT-CONTAINING PROTEIN"/>
    <property type="match status" value="1"/>
</dbReference>
<keyword evidence="3 5" id="KW-1133">Transmembrane helix</keyword>
<dbReference type="InterPro" id="IPR051415">
    <property type="entry name" value="LAAT-1"/>
</dbReference>
<comment type="subcellular location">
    <subcellularLocation>
        <location evidence="1">Membrane</location>
        <topology evidence="1">Multi-pass membrane protein</topology>
    </subcellularLocation>
</comment>
<reference evidence="7" key="3">
    <citation type="submission" date="2025-08" db="UniProtKB">
        <authorList>
            <consortium name="RefSeq"/>
        </authorList>
    </citation>
    <scope>IDENTIFICATION</scope>
    <source>
        <strain evidence="7">CBS 342.82</strain>
    </source>
</reference>
<sequence length="298" mass="32326">MTEHCRALAYPSIPTTVLAAFLVAGIVASYVPQHVKIYSRRSSEGLSPWWVLLGGLSSITAIANILVLPTSRADMRCCKEVNGGACAAALLGVAQIGCQWTCFMIIVLLYLVFFPYDTAAEQEEDLTASITSLTATPPTNSRRDPLIVGASIFITLFLVALISVALVFAFPHHTQIWADILGSVSGILGMIQYLPQINYTWKVQDVKSLSITTLSVQAPGSFLFALSLALRVGLQGWSTWVVYVITGSLQFVLLGMAFTFAHRNRQERKVTSPVISEAESVNEQTALLGDRVATTPEN</sequence>
<reference evidence="7" key="1">
    <citation type="submission" date="2020-01" db="EMBL/GenBank/DDBJ databases">
        <authorList>
            <consortium name="DOE Joint Genome Institute"/>
            <person name="Haridas S."/>
            <person name="Albert R."/>
            <person name="Binder M."/>
            <person name="Bloem J."/>
            <person name="Labutti K."/>
            <person name="Salamov A."/>
            <person name="Andreopoulos B."/>
            <person name="Baker S.E."/>
            <person name="Barry K."/>
            <person name="Bills G."/>
            <person name="Bluhm B.H."/>
            <person name="Cannon C."/>
            <person name="Castanera R."/>
            <person name="Culley D.E."/>
            <person name="Daum C."/>
            <person name="Ezra D."/>
            <person name="Gonzalez J.B."/>
            <person name="Henrissat B."/>
            <person name="Kuo A."/>
            <person name="Liang C."/>
            <person name="Lipzen A."/>
            <person name="Lutzoni F."/>
            <person name="Magnuson J."/>
            <person name="Mondo S."/>
            <person name="Nolan M."/>
            <person name="Ohm R."/>
            <person name="Pangilinan J."/>
            <person name="Park H.-J."/>
            <person name="Ramirez L."/>
            <person name="Alfaro M."/>
            <person name="Sun H."/>
            <person name="Tritt A."/>
            <person name="Yoshinaga Y."/>
            <person name="Zwiers L.-H."/>
            <person name="Turgeon B.G."/>
            <person name="Goodwin S.B."/>
            <person name="Spatafora J.W."/>
            <person name="Crous P.W."/>
            <person name="Grigoriev I.V."/>
        </authorList>
    </citation>
    <scope>NUCLEOTIDE SEQUENCE</scope>
    <source>
        <strain evidence="7">CBS 342.82</strain>
    </source>
</reference>
<dbReference type="OrthoDB" id="19344at2759"/>
<keyword evidence="4 5" id="KW-0472">Membrane</keyword>
<evidence type="ECO:0000256" key="4">
    <source>
        <dbReference type="ARBA" id="ARBA00023136"/>
    </source>
</evidence>
<proteinExistence type="predicted"/>
<organism evidence="7">
    <name type="scientific">Dissoconium aciculare CBS 342.82</name>
    <dbReference type="NCBI Taxonomy" id="1314786"/>
    <lineage>
        <taxon>Eukaryota</taxon>
        <taxon>Fungi</taxon>
        <taxon>Dikarya</taxon>
        <taxon>Ascomycota</taxon>
        <taxon>Pezizomycotina</taxon>
        <taxon>Dothideomycetes</taxon>
        <taxon>Dothideomycetidae</taxon>
        <taxon>Mycosphaerellales</taxon>
        <taxon>Dissoconiaceae</taxon>
        <taxon>Dissoconium</taxon>
    </lineage>
</organism>
<name>A0A6J3M0K7_9PEZI</name>
<feature type="transmembrane region" description="Helical" evidence="5">
    <location>
        <begin position="89"/>
        <end position="113"/>
    </location>
</feature>
<protein>
    <submittedName>
        <fullName evidence="7">PQ loop repeat protein</fullName>
    </submittedName>
</protein>
<dbReference type="Proteomes" id="UP000504637">
    <property type="component" value="Unplaced"/>
</dbReference>
<dbReference type="RefSeq" id="XP_033458479.1">
    <property type="nucleotide sequence ID" value="XM_033601610.1"/>
</dbReference>
<dbReference type="Pfam" id="PF04193">
    <property type="entry name" value="PQ-loop"/>
    <property type="match status" value="2"/>
</dbReference>
<dbReference type="GeneID" id="54359410"/>
<feature type="transmembrane region" description="Helical" evidence="5">
    <location>
        <begin position="146"/>
        <end position="169"/>
    </location>
</feature>
<feature type="transmembrane region" description="Helical" evidence="5">
    <location>
        <begin position="240"/>
        <end position="261"/>
    </location>
</feature>
<dbReference type="Gene3D" id="1.20.1280.290">
    <property type="match status" value="2"/>
</dbReference>
<dbReference type="SMART" id="SM00679">
    <property type="entry name" value="CTNS"/>
    <property type="match status" value="2"/>
</dbReference>
<feature type="transmembrane region" description="Helical" evidence="5">
    <location>
        <begin position="49"/>
        <end position="68"/>
    </location>
</feature>
<dbReference type="PANTHER" id="PTHR16201">
    <property type="entry name" value="SEVEN TRANSMEMBRANE PROTEIN 1-RELATED"/>
    <property type="match status" value="1"/>
</dbReference>
<dbReference type="GO" id="GO:0016020">
    <property type="term" value="C:membrane"/>
    <property type="evidence" value="ECO:0007669"/>
    <property type="project" value="UniProtKB-SubCell"/>
</dbReference>
<keyword evidence="2 5" id="KW-0812">Transmembrane</keyword>
<dbReference type="AlphaFoldDB" id="A0A6J3M0K7"/>
<reference evidence="7" key="2">
    <citation type="submission" date="2020-04" db="EMBL/GenBank/DDBJ databases">
        <authorList>
            <consortium name="NCBI Genome Project"/>
        </authorList>
    </citation>
    <scope>NUCLEOTIDE SEQUENCE</scope>
    <source>
        <strain evidence="7">CBS 342.82</strain>
    </source>
</reference>
<feature type="transmembrane region" description="Helical" evidence="5">
    <location>
        <begin position="7"/>
        <end position="29"/>
    </location>
</feature>